<dbReference type="Pfam" id="PF10307">
    <property type="entry name" value="HAD_SAK_1"/>
    <property type="match status" value="1"/>
</dbReference>
<dbReference type="Proteomes" id="UP001447188">
    <property type="component" value="Unassembled WGS sequence"/>
</dbReference>
<evidence type="ECO:0000313" key="3">
    <source>
        <dbReference type="Proteomes" id="UP001447188"/>
    </source>
</evidence>
<name>A0ABR3GPG1_9PEZI</name>
<sequence length="419" mass="46943">MSHGSPMVGFSRTSDHSPTSLARWSILNQPLPARETIKTVHIYDFDNTLFMTPLPNSKIWTSPTLGFLQQIECLANGGWWHDSRFLAATGKGLEIEEGRAWEGWWNEKIVSLVELSAKQKNALTILLTGRSVKGYSGLIQRMIGSKNLDFEVVALKPEAGPNSEHLRSTILFKCMFLEDVLNTYTDVEEIRVYEDRVKHVKSFEDFFVQYNASSLARNPGRKPPVAEVIQVAEAAKCLDPTTELLVMQKVIFDHNTTLEQRLGSNFTPLQIKKTVFYTGYLLTPSTTSHLLKTLPIPNDNGLKLLGNSILITTRPASPQILSKVGGLGNKVDWDVIGWGQWENKVWAAIVKPANPDVAIYTETNQPMIVLALRGRDTRPMDAHRIKNWQALPSGQSLRITTVVGEKLLLRIEENSPEGE</sequence>
<organism evidence="2 3">
    <name type="scientific">Discina gigas</name>
    <dbReference type="NCBI Taxonomy" id="1032678"/>
    <lineage>
        <taxon>Eukaryota</taxon>
        <taxon>Fungi</taxon>
        <taxon>Dikarya</taxon>
        <taxon>Ascomycota</taxon>
        <taxon>Pezizomycotina</taxon>
        <taxon>Pezizomycetes</taxon>
        <taxon>Pezizales</taxon>
        <taxon>Discinaceae</taxon>
        <taxon>Discina</taxon>
    </lineage>
</organism>
<gene>
    <name evidence="2" type="ORF">Q9L58_003192</name>
</gene>
<accession>A0ABR3GPG1</accession>
<dbReference type="InterPro" id="IPR018812">
    <property type="entry name" value="SAK_HAD"/>
</dbReference>
<reference evidence="2 3" key="1">
    <citation type="submission" date="2024-02" db="EMBL/GenBank/DDBJ databases">
        <title>Discinaceae phylogenomics.</title>
        <authorList>
            <person name="Dirks A.C."/>
            <person name="James T.Y."/>
        </authorList>
    </citation>
    <scope>NUCLEOTIDE SEQUENCE [LARGE SCALE GENOMIC DNA]</scope>
    <source>
        <strain evidence="2 3">ACD0624</strain>
    </source>
</reference>
<protein>
    <recommendedName>
        <fullName evidence="1">Swiss Army Knife RNA repair protein HAD domain-containing protein</fullName>
    </recommendedName>
</protein>
<keyword evidence="3" id="KW-1185">Reference proteome</keyword>
<dbReference type="EMBL" id="JBBBZM010000030">
    <property type="protein sequence ID" value="KAL0637802.1"/>
    <property type="molecule type" value="Genomic_DNA"/>
</dbReference>
<feature type="domain" description="Swiss Army Knife RNA repair protein HAD" evidence="1">
    <location>
        <begin position="52"/>
        <end position="255"/>
    </location>
</feature>
<comment type="caution">
    <text evidence="2">The sequence shown here is derived from an EMBL/GenBank/DDBJ whole genome shotgun (WGS) entry which is preliminary data.</text>
</comment>
<dbReference type="PANTHER" id="PTHR10335:SF23">
    <property type="entry name" value="OB FOLD-CONTAINING PROTEIN, NUCLEIC ACID BINDING"/>
    <property type="match status" value="1"/>
</dbReference>
<proteinExistence type="predicted"/>
<dbReference type="PANTHER" id="PTHR10335">
    <property type="entry name" value="RRNA 2-O-METHYLTRANSFERASE FIBRILLARIN"/>
    <property type="match status" value="1"/>
</dbReference>
<evidence type="ECO:0000313" key="2">
    <source>
        <dbReference type="EMBL" id="KAL0637802.1"/>
    </source>
</evidence>
<evidence type="ECO:0000259" key="1">
    <source>
        <dbReference type="Pfam" id="PF10307"/>
    </source>
</evidence>